<sequence length="80" mass="9211">MLPDIIGTIGVGIIVFFYFLLQTNKIDSNSLNFSIFNTIGSAMILYSLWYTPNFASIVIEVFWLIISVYGVISYFRRPKF</sequence>
<proteinExistence type="predicted"/>
<reference evidence="3" key="1">
    <citation type="submission" date="2020-01" db="EMBL/GenBank/DDBJ databases">
        <authorList>
            <person name="Meier V. D."/>
            <person name="Meier V D."/>
        </authorList>
    </citation>
    <scope>NUCLEOTIDE SEQUENCE</scope>
    <source>
        <strain evidence="3">HLG_WM_MAG_12</strain>
    </source>
</reference>
<dbReference type="EMBL" id="CACVAW010000010">
    <property type="protein sequence ID" value="CAA6803020.1"/>
    <property type="molecule type" value="Genomic_DNA"/>
</dbReference>
<feature type="transmembrane region" description="Helical" evidence="1">
    <location>
        <begin position="6"/>
        <end position="21"/>
    </location>
</feature>
<accession>A0A6S6S0P8</accession>
<keyword evidence="1" id="KW-1133">Transmembrane helix</keyword>
<dbReference type="NCBIfam" id="NF047864">
    <property type="entry name" value="CBU_0592_membra"/>
    <property type="match status" value="1"/>
</dbReference>
<keyword evidence="1" id="KW-0812">Transmembrane</keyword>
<feature type="transmembrane region" description="Helical" evidence="1">
    <location>
        <begin position="33"/>
        <end position="51"/>
    </location>
</feature>
<evidence type="ECO:0000259" key="2">
    <source>
        <dbReference type="Pfam" id="PF26604"/>
    </source>
</evidence>
<name>A0A6S6S0P8_9BACT</name>
<keyword evidence="1" id="KW-0472">Membrane</keyword>
<gene>
    <name evidence="3" type="ORF">HELGO_WM2614</name>
</gene>
<evidence type="ECO:0000313" key="3">
    <source>
        <dbReference type="EMBL" id="CAA6803020.1"/>
    </source>
</evidence>
<dbReference type="AlphaFoldDB" id="A0A6S6S0P8"/>
<feature type="domain" description="CBU-0592-like" evidence="2">
    <location>
        <begin position="4"/>
        <end position="77"/>
    </location>
</feature>
<protein>
    <recommendedName>
        <fullName evidence="2">CBU-0592-like domain-containing protein</fullName>
    </recommendedName>
</protein>
<feature type="transmembrane region" description="Helical" evidence="1">
    <location>
        <begin position="57"/>
        <end position="75"/>
    </location>
</feature>
<dbReference type="InterPro" id="IPR058058">
    <property type="entry name" value="CBU_0592-like"/>
</dbReference>
<dbReference type="Pfam" id="PF26604">
    <property type="entry name" value="CBU_0592"/>
    <property type="match status" value="1"/>
</dbReference>
<evidence type="ECO:0000256" key="1">
    <source>
        <dbReference type="SAM" id="Phobius"/>
    </source>
</evidence>
<organism evidence="3">
    <name type="scientific">uncultured Campylobacterales bacterium</name>
    <dbReference type="NCBI Taxonomy" id="352960"/>
    <lineage>
        <taxon>Bacteria</taxon>
        <taxon>Pseudomonadati</taxon>
        <taxon>Campylobacterota</taxon>
        <taxon>Epsilonproteobacteria</taxon>
        <taxon>Campylobacterales</taxon>
        <taxon>environmental samples</taxon>
    </lineage>
</organism>